<keyword evidence="2" id="KW-1185">Reference proteome</keyword>
<evidence type="ECO:0000313" key="1">
    <source>
        <dbReference type="EMBL" id="KAJ3124382.1"/>
    </source>
</evidence>
<organism evidence="1 2">
    <name type="scientific">Physocladia obscura</name>
    <dbReference type="NCBI Taxonomy" id="109957"/>
    <lineage>
        <taxon>Eukaryota</taxon>
        <taxon>Fungi</taxon>
        <taxon>Fungi incertae sedis</taxon>
        <taxon>Chytridiomycota</taxon>
        <taxon>Chytridiomycota incertae sedis</taxon>
        <taxon>Chytridiomycetes</taxon>
        <taxon>Chytridiales</taxon>
        <taxon>Chytriomycetaceae</taxon>
        <taxon>Physocladia</taxon>
    </lineage>
</organism>
<dbReference type="EMBL" id="JADGJH010000674">
    <property type="protein sequence ID" value="KAJ3124382.1"/>
    <property type="molecule type" value="Genomic_DNA"/>
</dbReference>
<dbReference type="Proteomes" id="UP001211907">
    <property type="component" value="Unassembled WGS sequence"/>
</dbReference>
<evidence type="ECO:0000313" key="2">
    <source>
        <dbReference type="Proteomes" id="UP001211907"/>
    </source>
</evidence>
<dbReference type="AlphaFoldDB" id="A0AAD5T1H9"/>
<reference evidence="1" key="1">
    <citation type="submission" date="2020-05" db="EMBL/GenBank/DDBJ databases">
        <title>Phylogenomic resolution of chytrid fungi.</title>
        <authorList>
            <person name="Stajich J.E."/>
            <person name="Amses K."/>
            <person name="Simmons R."/>
            <person name="Seto K."/>
            <person name="Myers J."/>
            <person name="Bonds A."/>
            <person name="Quandt C.A."/>
            <person name="Barry K."/>
            <person name="Liu P."/>
            <person name="Grigoriev I."/>
            <person name="Longcore J.E."/>
            <person name="James T.Y."/>
        </authorList>
    </citation>
    <scope>NUCLEOTIDE SEQUENCE</scope>
    <source>
        <strain evidence="1">JEL0513</strain>
    </source>
</reference>
<comment type="caution">
    <text evidence="1">The sequence shown here is derived from an EMBL/GenBank/DDBJ whole genome shotgun (WGS) entry which is preliminary data.</text>
</comment>
<sequence length="358" mass="40062">MAMLGKSFGLNQIIAPPLAPLSALKSSDLDECAGLSSNLVCVMCNSPHGKSEPCLSAGDFTPSFNCYFENLEFNTANVSSLTPNEVLSRNESNIPLLFLLKNTIPEHLTQQIRDQQALQMREKFTEYLNVPTKILISSVTSFFQTIFVGGASTANAGAGVPAVRQSGILAKPRRLSRSFFHNRQSREQPVLNHSHILNKTKHERHIPDATIEEEHEEEIPICTFDINFDASNLLESMPAMKTRTESEAFVWIICGNSDCRLEWFHILDADDLIGNSTYVKHQVCRDFARFFAQKNGKKNDVLLADDEGVQTIDNLMRKNFRSKNDTIENCPFCGTKIGVMSGYIYFSAESSIVYFAKD</sequence>
<name>A0AAD5T1H9_9FUNG</name>
<accession>A0AAD5T1H9</accession>
<gene>
    <name evidence="1" type="ORF">HK100_011249</name>
</gene>
<protein>
    <submittedName>
        <fullName evidence="1">Uncharacterized protein</fullName>
    </submittedName>
</protein>
<proteinExistence type="predicted"/>